<comment type="caution">
    <text evidence="2">The sequence shown here is derived from an EMBL/GenBank/DDBJ whole genome shotgun (WGS) entry which is preliminary data.</text>
</comment>
<feature type="transmembrane region" description="Helical" evidence="1">
    <location>
        <begin position="312"/>
        <end position="332"/>
    </location>
</feature>
<name>A0AAU9NHJ2_9ASTR</name>
<dbReference type="AlphaFoldDB" id="A0AAU9NHJ2"/>
<proteinExistence type="predicted"/>
<protein>
    <submittedName>
        <fullName evidence="2">Uncharacterized protein</fullName>
    </submittedName>
</protein>
<keyword evidence="1" id="KW-0472">Membrane</keyword>
<reference evidence="2 3" key="1">
    <citation type="submission" date="2022-01" db="EMBL/GenBank/DDBJ databases">
        <authorList>
            <person name="Xiong W."/>
            <person name="Schranz E."/>
        </authorList>
    </citation>
    <scope>NUCLEOTIDE SEQUENCE [LARGE SCALE GENOMIC DNA]</scope>
</reference>
<keyword evidence="3" id="KW-1185">Reference proteome</keyword>
<gene>
    <name evidence="2" type="ORF">LVIROSA_LOCUS23674</name>
</gene>
<evidence type="ECO:0000313" key="2">
    <source>
        <dbReference type="EMBL" id="CAH1437339.1"/>
    </source>
</evidence>
<evidence type="ECO:0000256" key="1">
    <source>
        <dbReference type="SAM" id="Phobius"/>
    </source>
</evidence>
<keyword evidence="1" id="KW-0812">Transmembrane</keyword>
<keyword evidence="1" id="KW-1133">Transmembrane helix</keyword>
<organism evidence="2 3">
    <name type="scientific">Lactuca virosa</name>
    <dbReference type="NCBI Taxonomy" id="75947"/>
    <lineage>
        <taxon>Eukaryota</taxon>
        <taxon>Viridiplantae</taxon>
        <taxon>Streptophyta</taxon>
        <taxon>Embryophyta</taxon>
        <taxon>Tracheophyta</taxon>
        <taxon>Spermatophyta</taxon>
        <taxon>Magnoliopsida</taxon>
        <taxon>eudicotyledons</taxon>
        <taxon>Gunneridae</taxon>
        <taxon>Pentapetalae</taxon>
        <taxon>asterids</taxon>
        <taxon>campanulids</taxon>
        <taxon>Asterales</taxon>
        <taxon>Asteraceae</taxon>
        <taxon>Cichorioideae</taxon>
        <taxon>Cichorieae</taxon>
        <taxon>Lactucinae</taxon>
        <taxon>Lactuca</taxon>
    </lineage>
</organism>
<dbReference type="EMBL" id="CAKMRJ010004445">
    <property type="protein sequence ID" value="CAH1437339.1"/>
    <property type="molecule type" value="Genomic_DNA"/>
</dbReference>
<dbReference type="Proteomes" id="UP001157418">
    <property type="component" value="Unassembled WGS sequence"/>
</dbReference>
<accession>A0AAU9NHJ2</accession>
<evidence type="ECO:0000313" key="3">
    <source>
        <dbReference type="Proteomes" id="UP001157418"/>
    </source>
</evidence>
<sequence>MLQKEKKQCSLHSSLVASSGDSLFLVHRLLAADIHRRIQSHPQHRRPSHITDAIQVRFSSSFLAFRFLNFLDYELYVAGGIGYQFRLELKIDLPHCSTFYINGVGSDDKSMWFEGVEHNNHKTVLQLDQCGRCLLEKLYLHCKSEVITALSNSFLLPRNKPNHLSSGLVVSLHKFWVFLLPDRTKTLSVKGSLLKICRAFKKQGTTIIWFQEKPNKQLGGGLKVEKLPKADNLKKLYPILWGLDYIKSSDVVNFVTNQLREHGDVQAASEPLAQMALLYPLKHHKDEKKLFQFNRVFWSNWYSRGLSRTHGVVFLGAVLTTTHLNCGVVCFFKR</sequence>